<evidence type="ECO:0000256" key="6">
    <source>
        <dbReference type="ARBA" id="ARBA00022932"/>
    </source>
</evidence>
<dbReference type="Pfam" id="PF21694">
    <property type="entry name" value="DNA_pol3_delta_C"/>
    <property type="match status" value="1"/>
</dbReference>
<feature type="domain" description="DNA polymerase III delta N-terminal" evidence="9">
    <location>
        <begin position="17"/>
        <end position="123"/>
    </location>
</feature>
<dbReference type="InterPro" id="IPR027417">
    <property type="entry name" value="P-loop_NTPase"/>
</dbReference>
<accession>A0ABT2T2M1</accession>
<evidence type="ECO:0000256" key="7">
    <source>
        <dbReference type="ARBA" id="ARBA00034754"/>
    </source>
</evidence>
<dbReference type="Pfam" id="PF06144">
    <property type="entry name" value="DNA_pol3_delta"/>
    <property type="match status" value="1"/>
</dbReference>
<gene>
    <name evidence="11" type="primary">holA</name>
    <name evidence="11" type="ORF">OCV77_08390</name>
</gene>
<evidence type="ECO:0000256" key="2">
    <source>
        <dbReference type="ARBA" id="ARBA00017703"/>
    </source>
</evidence>
<keyword evidence="6" id="KW-0239">DNA-directed DNA polymerase</keyword>
<evidence type="ECO:0000256" key="3">
    <source>
        <dbReference type="ARBA" id="ARBA00022679"/>
    </source>
</evidence>
<evidence type="ECO:0000259" key="9">
    <source>
        <dbReference type="Pfam" id="PF06144"/>
    </source>
</evidence>
<keyword evidence="5" id="KW-0235">DNA replication</keyword>
<protein>
    <recommendedName>
        <fullName evidence="2">DNA polymerase III subunit delta</fullName>
        <ecNumber evidence="1">2.7.7.7</ecNumber>
    </recommendedName>
</protein>
<dbReference type="PANTHER" id="PTHR34388">
    <property type="entry name" value="DNA POLYMERASE III SUBUNIT DELTA"/>
    <property type="match status" value="1"/>
</dbReference>
<comment type="caution">
    <text evidence="11">The sequence shown here is derived from an EMBL/GenBank/DDBJ whole genome shotgun (WGS) entry which is preliminary data.</text>
</comment>
<dbReference type="SUPFAM" id="SSF52540">
    <property type="entry name" value="P-loop containing nucleoside triphosphate hydrolases"/>
    <property type="match status" value="1"/>
</dbReference>
<organism evidence="11 12">
    <name type="scientific">Suilimivivens aceti</name>
    <dbReference type="NCBI Taxonomy" id="2981774"/>
    <lineage>
        <taxon>Bacteria</taxon>
        <taxon>Bacillati</taxon>
        <taxon>Bacillota</taxon>
        <taxon>Clostridia</taxon>
        <taxon>Lachnospirales</taxon>
        <taxon>Lachnospiraceae</taxon>
        <taxon>Suilimivivens</taxon>
    </lineage>
</organism>
<evidence type="ECO:0000313" key="11">
    <source>
        <dbReference type="EMBL" id="MCU6744512.1"/>
    </source>
</evidence>
<reference evidence="11 12" key="1">
    <citation type="journal article" date="2021" name="ISME Commun">
        <title>Automated analysis of genomic sequences facilitates high-throughput and comprehensive description of bacteria.</title>
        <authorList>
            <person name="Hitch T.C.A."/>
        </authorList>
    </citation>
    <scope>NUCLEOTIDE SEQUENCE [LARGE SCALE GENOMIC DNA]</scope>
    <source>
        <strain evidence="11 12">Sanger_18</strain>
    </source>
</reference>
<evidence type="ECO:0000313" key="12">
    <source>
        <dbReference type="Proteomes" id="UP001652432"/>
    </source>
</evidence>
<dbReference type="NCBIfam" id="TIGR01128">
    <property type="entry name" value="holA"/>
    <property type="match status" value="1"/>
</dbReference>
<dbReference type="EC" id="2.7.7.7" evidence="1"/>
<dbReference type="Gene3D" id="1.10.8.60">
    <property type="match status" value="1"/>
</dbReference>
<name>A0ABT2T2M1_9FIRM</name>
<evidence type="ECO:0000256" key="8">
    <source>
        <dbReference type="ARBA" id="ARBA00049244"/>
    </source>
</evidence>
<feature type="domain" description="DNA polymerase III delta subunit-like C-terminal" evidence="10">
    <location>
        <begin position="203"/>
        <end position="322"/>
    </location>
</feature>
<dbReference type="Proteomes" id="UP001652432">
    <property type="component" value="Unassembled WGS sequence"/>
</dbReference>
<dbReference type="RefSeq" id="WP_262574589.1">
    <property type="nucleotide sequence ID" value="NZ_JAOQKJ010000006.1"/>
</dbReference>
<evidence type="ECO:0000256" key="4">
    <source>
        <dbReference type="ARBA" id="ARBA00022695"/>
    </source>
</evidence>
<dbReference type="PANTHER" id="PTHR34388:SF1">
    <property type="entry name" value="DNA POLYMERASE III SUBUNIT DELTA"/>
    <property type="match status" value="1"/>
</dbReference>
<dbReference type="EMBL" id="JAOQKJ010000006">
    <property type="protein sequence ID" value="MCU6744512.1"/>
    <property type="molecule type" value="Genomic_DNA"/>
</dbReference>
<sequence length="324" mass="36992">MQRINDDIKTGQLKKIYLLCGEEAYLRKQYRDRLKEAIIGDDTMNYYYHEGKELSTGEIIDLSETLPFFAERRLILLENSGLFKSGGEELADYLKGDTGSTYFVFVEAEADKRSRLYKTVKDTGYVAEFKVQEEAVLKRWIVSRVRKEGKEISGQAVDHLIRMTGTDMETISRELEKLFCYCLDRPEITGSDMDAICVKQLTSHIFDMVGAIAEKKQKRALSLYYELVALKEPPMRILFLVARQFNLLLQVKELKKKGYANKAVGEKVGLPAFIAGKYMVQADGFSEEELRAALRACVEAEEAVKTGRMNDSMSLELLIIRYSS</sequence>
<evidence type="ECO:0000259" key="10">
    <source>
        <dbReference type="Pfam" id="PF21694"/>
    </source>
</evidence>
<dbReference type="GO" id="GO:0003887">
    <property type="term" value="F:DNA-directed DNA polymerase activity"/>
    <property type="evidence" value="ECO:0007669"/>
    <property type="project" value="UniProtKB-EC"/>
</dbReference>
<dbReference type="InterPro" id="IPR005790">
    <property type="entry name" value="DNA_polIII_delta"/>
</dbReference>
<dbReference type="Gene3D" id="1.20.272.10">
    <property type="match status" value="1"/>
</dbReference>
<comment type="catalytic activity">
    <reaction evidence="8">
        <text>DNA(n) + a 2'-deoxyribonucleoside 5'-triphosphate = DNA(n+1) + diphosphate</text>
        <dbReference type="Rhea" id="RHEA:22508"/>
        <dbReference type="Rhea" id="RHEA-COMP:17339"/>
        <dbReference type="Rhea" id="RHEA-COMP:17340"/>
        <dbReference type="ChEBI" id="CHEBI:33019"/>
        <dbReference type="ChEBI" id="CHEBI:61560"/>
        <dbReference type="ChEBI" id="CHEBI:173112"/>
        <dbReference type="EC" id="2.7.7.7"/>
    </reaction>
</comment>
<comment type="similarity">
    <text evidence="7">Belongs to the DNA polymerase HolA subunit family.</text>
</comment>
<keyword evidence="4 11" id="KW-0548">Nucleotidyltransferase</keyword>
<keyword evidence="12" id="KW-1185">Reference proteome</keyword>
<evidence type="ECO:0000256" key="1">
    <source>
        <dbReference type="ARBA" id="ARBA00012417"/>
    </source>
</evidence>
<dbReference type="InterPro" id="IPR010372">
    <property type="entry name" value="DNA_pol3_delta_N"/>
</dbReference>
<evidence type="ECO:0000256" key="5">
    <source>
        <dbReference type="ARBA" id="ARBA00022705"/>
    </source>
</evidence>
<dbReference type="InterPro" id="IPR048466">
    <property type="entry name" value="DNA_pol3_delta-like_C"/>
</dbReference>
<dbReference type="Gene3D" id="3.40.50.300">
    <property type="entry name" value="P-loop containing nucleotide triphosphate hydrolases"/>
    <property type="match status" value="1"/>
</dbReference>
<dbReference type="InterPro" id="IPR008921">
    <property type="entry name" value="DNA_pol3_clamp-load_cplx_C"/>
</dbReference>
<proteinExistence type="inferred from homology"/>
<keyword evidence="3 11" id="KW-0808">Transferase</keyword>
<dbReference type="SUPFAM" id="SSF48019">
    <property type="entry name" value="post-AAA+ oligomerization domain-like"/>
    <property type="match status" value="1"/>
</dbReference>